<reference evidence="8" key="1">
    <citation type="submission" date="2018-02" db="EMBL/GenBank/DDBJ databases">
        <authorList>
            <person name="Clavel T."/>
            <person name="Strowig T."/>
        </authorList>
    </citation>
    <scope>NUCLEOTIDE SEQUENCE [LARGE SCALE GENOMIC DNA]</scope>
    <source>
        <strain evidence="8">DSM 100764</strain>
    </source>
</reference>
<evidence type="ECO:0000256" key="3">
    <source>
        <dbReference type="ARBA" id="ARBA00022729"/>
    </source>
</evidence>
<comment type="similarity">
    <text evidence="2">Belongs to the SusD family.</text>
</comment>
<proteinExistence type="inferred from homology"/>
<keyword evidence="8" id="KW-1185">Reference proteome</keyword>
<dbReference type="RefSeq" id="WP_107035049.1">
    <property type="nucleotide sequence ID" value="NZ_CAOXDM010000008.1"/>
</dbReference>
<evidence type="ECO:0000256" key="5">
    <source>
        <dbReference type="ARBA" id="ARBA00023237"/>
    </source>
</evidence>
<dbReference type="InterPro" id="IPR012944">
    <property type="entry name" value="SusD_RagB_dom"/>
</dbReference>
<evidence type="ECO:0000313" key="7">
    <source>
        <dbReference type="EMBL" id="PWB09428.1"/>
    </source>
</evidence>
<dbReference type="AlphaFoldDB" id="A0A2V1IWJ4"/>
<organism evidence="7 8">
    <name type="scientific">Paramuribaculum intestinale</name>
    <dbReference type="NCBI Taxonomy" id="2094151"/>
    <lineage>
        <taxon>Bacteria</taxon>
        <taxon>Pseudomonadati</taxon>
        <taxon>Bacteroidota</taxon>
        <taxon>Bacteroidia</taxon>
        <taxon>Bacteroidales</taxon>
        <taxon>Muribaculaceae</taxon>
        <taxon>Paramuribaculum</taxon>
    </lineage>
</organism>
<dbReference type="InterPro" id="IPR011990">
    <property type="entry name" value="TPR-like_helical_dom_sf"/>
</dbReference>
<evidence type="ECO:0000259" key="6">
    <source>
        <dbReference type="Pfam" id="PF07980"/>
    </source>
</evidence>
<evidence type="ECO:0000256" key="2">
    <source>
        <dbReference type="ARBA" id="ARBA00006275"/>
    </source>
</evidence>
<keyword evidence="4" id="KW-0472">Membrane</keyword>
<dbReference type="EMBL" id="PUBV01000002">
    <property type="protein sequence ID" value="PWB09428.1"/>
    <property type="molecule type" value="Genomic_DNA"/>
</dbReference>
<dbReference type="Gene3D" id="1.25.40.390">
    <property type="match status" value="1"/>
</dbReference>
<dbReference type="Pfam" id="PF07980">
    <property type="entry name" value="SusD_RagB"/>
    <property type="match status" value="1"/>
</dbReference>
<dbReference type="GeneID" id="93425260"/>
<comment type="caution">
    <text evidence="7">The sequence shown here is derived from an EMBL/GenBank/DDBJ whole genome shotgun (WGS) entry which is preliminary data.</text>
</comment>
<keyword evidence="5" id="KW-0998">Cell outer membrane</keyword>
<dbReference type="GO" id="GO:0009279">
    <property type="term" value="C:cell outer membrane"/>
    <property type="evidence" value="ECO:0007669"/>
    <property type="project" value="UniProtKB-SubCell"/>
</dbReference>
<comment type="subcellular location">
    <subcellularLocation>
        <location evidence="1">Cell outer membrane</location>
    </subcellularLocation>
</comment>
<sequence>MNNIFKSLLAAAVVAPALTGCVEETFPTSGATQDQLAASSKATEALLWAMPAYYNTFDIMDNGQAYDWGYGALMHVRDVMTSDFAVCASGYDWFSAWEQNQYIGPMYMRTQWYWNFYNKQVLTCNNLMASFDLATADEAQKTFYGAGLAFRASTYLDMARVYEFLPNDGTSSVNLNGNDVAGLTVPIVTEKTTEAESRNNPRVPRQQMFEFIIGDLDQAEQLIASGVQTSDDWHNIPDIAVVYGLKARTYMWVEDYPKAAEYARKAIDTGKYAPLTREEWLSTTDGFNNSQLGRSWMWCAKTMKEDACVQSGILNWTAWASNEAQYGYAAAGPYNMISVALYNKMSDRDFRKLSYKAPEGSVLAGQEPVIDAAFAATLPAYSSFKFRPGAGNIDDYNVGSATCLPLMRIEEMYLIEAEAVAHTAPAQGKQLLEDFMKTYRYNVYSCRATDKDGIIDEIFTQKCIELWGEGQTFFDYKRLNKPVVRGYEGTNFQQSAQFNTTTRPAWMNFCIVETEGNNNEAVKDWNNPDPSDCYPSLKY</sequence>
<evidence type="ECO:0000256" key="4">
    <source>
        <dbReference type="ARBA" id="ARBA00023136"/>
    </source>
</evidence>
<evidence type="ECO:0000313" key="8">
    <source>
        <dbReference type="Proteomes" id="UP000244925"/>
    </source>
</evidence>
<evidence type="ECO:0000256" key="1">
    <source>
        <dbReference type="ARBA" id="ARBA00004442"/>
    </source>
</evidence>
<name>A0A2V1IWJ4_9BACT</name>
<gene>
    <name evidence="7" type="ORF">C5O25_01985</name>
</gene>
<dbReference type="SUPFAM" id="SSF48452">
    <property type="entry name" value="TPR-like"/>
    <property type="match status" value="1"/>
</dbReference>
<keyword evidence="3" id="KW-0732">Signal</keyword>
<protein>
    <submittedName>
        <fullName evidence="7">RagB/SusD family nutrient uptake outer membrane protein</fullName>
    </submittedName>
</protein>
<feature type="domain" description="RagB/SusD" evidence="6">
    <location>
        <begin position="381"/>
        <end position="506"/>
    </location>
</feature>
<accession>A0A2V1IWJ4</accession>
<dbReference type="PROSITE" id="PS51257">
    <property type="entry name" value="PROKAR_LIPOPROTEIN"/>
    <property type="match status" value="1"/>
</dbReference>
<dbReference type="Proteomes" id="UP000244925">
    <property type="component" value="Unassembled WGS sequence"/>
</dbReference>